<dbReference type="RefSeq" id="WP_192730918.1">
    <property type="nucleotide sequence ID" value="NZ_BAAAVL010000004.1"/>
</dbReference>
<feature type="transmembrane region" description="Helical" evidence="1">
    <location>
        <begin position="232"/>
        <end position="251"/>
    </location>
</feature>
<keyword evidence="1" id="KW-0472">Membrane</keyword>
<feature type="transmembrane region" description="Helical" evidence="1">
    <location>
        <begin position="326"/>
        <end position="350"/>
    </location>
</feature>
<keyword evidence="1" id="KW-1133">Transmembrane helix</keyword>
<keyword evidence="1" id="KW-0812">Transmembrane</keyword>
<accession>A0ABR9IVA7</accession>
<proteinExistence type="predicted"/>
<dbReference type="InterPro" id="IPR002656">
    <property type="entry name" value="Acyl_transf_3_dom"/>
</dbReference>
<keyword evidence="4" id="KW-1185">Reference proteome</keyword>
<organism evidence="3 4">
    <name type="scientific">Rhizobium viscosum</name>
    <name type="common">Arthrobacter viscosus</name>
    <dbReference type="NCBI Taxonomy" id="1673"/>
    <lineage>
        <taxon>Bacteria</taxon>
        <taxon>Pseudomonadati</taxon>
        <taxon>Pseudomonadota</taxon>
        <taxon>Alphaproteobacteria</taxon>
        <taxon>Hyphomicrobiales</taxon>
        <taxon>Rhizobiaceae</taxon>
        <taxon>Rhizobium/Agrobacterium group</taxon>
        <taxon>Rhizobium</taxon>
    </lineage>
</organism>
<feature type="transmembrane region" description="Helical" evidence="1">
    <location>
        <begin position="257"/>
        <end position="276"/>
    </location>
</feature>
<feature type="transmembrane region" description="Helical" evidence="1">
    <location>
        <begin position="94"/>
        <end position="112"/>
    </location>
</feature>
<reference evidence="3 4" key="1">
    <citation type="submission" date="2020-10" db="EMBL/GenBank/DDBJ databases">
        <title>Sequencing the genomes of 1000 actinobacteria strains.</title>
        <authorList>
            <person name="Klenk H.-P."/>
        </authorList>
    </citation>
    <scope>NUCLEOTIDE SEQUENCE [LARGE SCALE GENOMIC DNA]</scope>
    <source>
        <strain evidence="3 4">DSM 7307</strain>
    </source>
</reference>
<comment type="caution">
    <text evidence="3">The sequence shown here is derived from an EMBL/GenBank/DDBJ whole genome shotgun (WGS) entry which is preliminary data.</text>
</comment>
<gene>
    <name evidence="3" type="ORF">H4W29_004384</name>
</gene>
<dbReference type="Proteomes" id="UP000620262">
    <property type="component" value="Unassembled WGS sequence"/>
</dbReference>
<feature type="transmembrane region" description="Helical" evidence="1">
    <location>
        <begin position="199"/>
        <end position="220"/>
    </location>
</feature>
<evidence type="ECO:0000259" key="2">
    <source>
        <dbReference type="Pfam" id="PF01757"/>
    </source>
</evidence>
<evidence type="ECO:0000313" key="3">
    <source>
        <dbReference type="EMBL" id="MBE1507139.1"/>
    </source>
</evidence>
<dbReference type="PANTHER" id="PTHR23028">
    <property type="entry name" value="ACETYLTRANSFERASE"/>
    <property type="match status" value="1"/>
</dbReference>
<evidence type="ECO:0000313" key="4">
    <source>
        <dbReference type="Proteomes" id="UP000620262"/>
    </source>
</evidence>
<feature type="transmembrane region" description="Helical" evidence="1">
    <location>
        <begin position="288"/>
        <end position="306"/>
    </location>
</feature>
<protein>
    <submittedName>
        <fullName evidence="3">Peptidoglycan/LPS O-acetylase OafA/YrhL</fullName>
    </submittedName>
</protein>
<dbReference type="InterPro" id="IPR050879">
    <property type="entry name" value="Acyltransferase_3"/>
</dbReference>
<dbReference type="Pfam" id="PF01757">
    <property type="entry name" value="Acyl_transf_3"/>
    <property type="match status" value="1"/>
</dbReference>
<feature type="domain" description="Acyltransferase 3" evidence="2">
    <location>
        <begin position="16"/>
        <end position="345"/>
    </location>
</feature>
<feature type="transmembrane region" description="Helical" evidence="1">
    <location>
        <begin position="175"/>
        <end position="193"/>
    </location>
</feature>
<dbReference type="EMBL" id="JADBEC010000002">
    <property type="protein sequence ID" value="MBE1507139.1"/>
    <property type="molecule type" value="Genomic_DNA"/>
</dbReference>
<sequence>MHEIYQRVFGAAKAIRGLDGLRAICVLFVLTDHAGLTKAQETGTLAVWVFFALSGFLIVPILFKARQRVEAGTSDGPTEIVLFMRNRALRIFPIYYLTLALIFLSTVTLVSGDNVNKFYGSVGWILTYTTNVYIGFVRHDWLGPLSHLWTLSVEQQFYVFFPLLFIWLPSRFWRSGMLVSLLVLLVVSCWWVFDDELEFRVNSLSGFYAIAVGGLFGLAARRLGSIDLRFSGLLITALGTVLVLQHLYFILNGHPNAALIIAPLLSGLLIMLLTVCQNSTATRFLEIPLIRGVGVVSYGFYLFHNLLLGPSGRLVALLTGMREGTIFLIMQIATAFVLTMIVSIISFIFFEERLMQLKKRRAPSAVVAAGSNG</sequence>
<feature type="transmembrane region" description="Helical" evidence="1">
    <location>
        <begin position="148"/>
        <end position="168"/>
    </location>
</feature>
<name>A0ABR9IVA7_RHIVS</name>
<dbReference type="PANTHER" id="PTHR23028:SF53">
    <property type="entry name" value="ACYL_TRANSF_3 DOMAIN-CONTAINING PROTEIN"/>
    <property type="match status" value="1"/>
</dbReference>
<evidence type="ECO:0000256" key="1">
    <source>
        <dbReference type="SAM" id="Phobius"/>
    </source>
</evidence>
<feature type="transmembrane region" description="Helical" evidence="1">
    <location>
        <begin position="45"/>
        <end position="63"/>
    </location>
</feature>